<dbReference type="Pfam" id="PF01434">
    <property type="entry name" value="Peptidase_M41"/>
    <property type="match status" value="1"/>
</dbReference>
<dbReference type="InterPro" id="IPR041569">
    <property type="entry name" value="AAA_lid_3"/>
</dbReference>
<dbReference type="SUPFAM" id="SSF52540">
    <property type="entry name" value="P-loop containing nucleoside triphosphate hydrolases"/>
    <property type="match status" value="1"/>
</dbReference>
<dbReference type="FunFam" id="1.20.58.760:FF:000001">
    <property type="entry name" value="ATP-dependent zinc metalloprotease FtsH"/>
    <property type="match status" value="1"/>
</dbReference>
<feature type="region of interest" description="Disordered" evidence="14">
    <location>
        <begin position="81"/>
        <end position="104"/>
    </location>
</feature>
<keyword evidence="6" id="KW-0479">Metal-binding</keyword>
<dbReference type="CDD" id="cd19501">
    <property type="entry name" value="RecA-like_FtsH"/>
    <property type="match status" value="1"/>
</dbReference>
<comment type="similarity">
    <text evidence="3">In the C-terminal section; belongs to the peptidase M41 family.</text>
</comment>
<evidence type="ECO:0000256" key="13">
    <source>
        <dbReference type="RuleBase" id="RU003651"/>
    </source>
</evidence>
<dbReference type="GO" id="GO:0004222">
    <property type="term" value="F:metalloendopeptidase activity"/>
    <property type="evidence" value="ECO:0007669"/>
    <property type="project" value="InterPro"/>
</dbReference>
<evidence type="ECO:0000256" key="11">
    <source>
        <dbReference type="ARBA" id="ARBA00023049"/>
    </source>
</evidence>
<evidence type="ECO:0000256" key="7">
    <source>
        <dbReference type="ARBA" id="ARBA00022741"/>
    </source>
</evidence>
<evidence type="ECO:0000259" key="16">
    <source>
        <dbReference type="SMART" id="SM00382"/>
    </source>
</evidence>
<dbReference type="SUPFAM" id="SSF140990">
    <property type="entry name" value="FtsH protease domain-like"/>
    <property type="match status" value="1"/>
</dbReference>
<keyword evidence="7 13" id="KW-0547">Nucleotide-binding</keyword>
<dbReference type="Pfam" id="PF00004">
    <property type="entry name" value="AAA"/>
    <property type="match status" value="1"/>
</dbReference>
<dbReference type="InterPro" id="IPR003959">
    <property type="entry name" value="ATPase_AAA_core"/>
</dbReference>
<dbReference type="PANTHER" id="PTHR23076">
    <property type="entry name" value="METALLOPROTEASE M41 FTSH"/>
    <property type="match status" value="1"/>
</dbReference>
<dbReference type="SMART" id="SM00382">
    <property type="entry name" value="AAA"/>
    <property type="match status" value="1"/>
</dbReference>
<keyword evidence="8" id="KW-0378">Hydrolase</keyword>
<accession>A0A6G1SC33</accession>
<gene>
    <name evidence="17" type="primary">ymel-1</name>
    <name evidence="17" type="ORF">g.1059</name>
</gene>
<dbReference type="FunFam" id="1.10.8.60:FF:000001">
    <property type="entry name" value="ATP-dependent zinc metalloprotease FtsH"/>
    <property type="match status" value="1"/>
</dbReference>
<evidence type="ECO:0000256" key="8">
    <source>
        <dbReference type="ARBA" id="ARBA00022801"/>
    </source>
</evidence>
<dbReference type="InterPro" id="IPR003960">
    <property type="entry name" value="ATPase_AAA_CS"/>
</dbReference>
<keyword evidence="11 17" id="KW-0482">Metalloprotease</keyword>
<dbReference type="Gene3D" id="3.40.50.300">
    <property type="entry name" value="P-loop containing nucleotide triphosphate hydrolases"/>
    <property type="match status" value="1"/>
</dbReference>
<feature type="compositionally biased region" description="Low complexity" evidence="14">
    <location>
        <begin position="82"/>
        <end position="100"/>
    </location>
</feature>
<evidence type="ECO:0000256" key="3">
    <source>
        <dbReference type="ARBA" id="ARBA00010044"/>
    </source>
</evidence>
<feature type="domain" description="AAA+ ATPase" evidence="16">
    <location>
        <begin position="226"/>
        <end position="363"/>
    </location>
</feature>
<keyword evidence="9" id="KW-0862">Zinc</keyword>
<evidence type="ECO:0000256" key="4">
    <source>
        <dbReference type="ARBA" id="ARBA00010550"/>
    </source>
</evidence>
<dbReference type="EMBL" id="GGYP01003010">
    <property type="protein sequence ID" value="MDE47781.1"/>
    <property type="molecule type" value="Transcribed_RNA"/>
</dbReference>
<dbReference type="GO" id="GO:0005743">
    <property type="term" value="C:mitochondrial inner membrane"/>
    <property type="evidence" value="ECO:0007669"/>
    <property type="project" value="TreeGrafter"/>
</dbReference>
<dbReference type="InterPro" id="IPR027417">
    <property type="entry name" value="P-loop_NTPase"/>
</dbReference>
<keyword evidence="15" id="KW-1133">Transmembrane helix</keyword>
<comment type="cofactor">
    <cofactor evidence="1">
        <name>Zn(2+)</name>
        <dbReference type="ChEBI" id="CHEBI:29105"/>
    </cofactor>
</comment>
<comment type="similarity">
    <text evidence="4">In the N-terminal section; belongs to the AAA ATPase family.</text>
</comment>
<dbReference type="FunFam" id="3.40.50.300:FF:000175">
    <property type="entry name" value="ATP-dependent zinc metalloprotease FTSH 4"/>
    <property type="match status" value="1"/>
</dbReference>
<dbReference type="GO" id="GO:0007005">
    <property type="term" value="P:mitochondrion organization"/>
    <property type="evidence" value="ECO:0007669"/>
    <property type="project" value="TreeGrafter"/>
</dbReference>
<evidence type="ECO:0000256" key="6">
    <source>
        <dbReference type="ARBA" id="ARBA00022723"/>
    </source>
</evidence>
<comment type="similarity">
    <text evidence="13">Belongs to the AAA ATPase family.</text>
</comment>
<evidence type="ECO:0000256" key="9">
    <source>
        <dbReference type="ARBA" id="ARBA00022833"/>
    </source>
</evidence>
<organism evidence="17">
    <name type="scientific">Aceria tosichella</name>
    <name type="common">wheat curl mite</name>
    <dbReference type="NCBI Taxonomy" id="561515"/>
    <lineage>
        <taxon>Eukaryota</taxon>
        <taxon>Metazoa</taxon>
        <taxon>Ecdysozoa</taxon>
        <taxon>Arthropoda</taxon>
        <taxon>Chelicerata</taxon>
        <taxon>Arachnida</taxon>
        <taxon>Acari</taxon>
        <taxon>Acariformes</taxon>
        <taxon>Trombidiformes</taxon>
        <taxon>Prostigmata</taxon>
        <taxon>Eupodina</taxon>
        <taxon>Eriophyoidea</taxon>
        <taxon>Eriophyidae</taxon>
        <taxon>Eriophyinae</taxon>
        <taxon>Aceriini</taxon>
        <taxon>Aceria</taxon>
    </lineage>
</organism>
<dbReference type="InterPro" id="IPR000642">
    <property type="entry name" value="Peptidase_M41"/>
</dbReference>
<keyword evidence="10 13" id="KW-0067">ATP-binding</keyword>
<dbReference type="GO" id="GO:0004176">
    <property type="term" value="F:ATP-dependent peptidase activity"/>
    <property type="evidence" value="ECO:0007669"/>
    <property type="project" value="InterPro"/>
</dbReference>
<evidence type="ECO:0000256" key="14">
    <source>
        <dbReference type="SAM" id="MobiDB-lite"/>
    </source>
</evidence>
<evidence type="ECO:0000256" key="15">
    <source>
        <dbReference type="SAM" id="Phobius"/>
    </source>
</evidence>
<proteinExistence type="inferred from homology"/>
<comment type="subcellular location">
    <subcellularLocation>
        <location evidence="2">Membrane</location>
    </subcellularLocation>
</comment>
<keyword evidence="5 17" id="KW-0645">Protease</keyword>
<keyword evidence="15" id="KW-0812">Transmembrane</keyword>
<dbReference type="AlphaFoldDB" id="A0A6G1SC33"/>
<dbReference type="Gene3D" id="1.20.58.760">
    <property type="entry name" value="Peptidase M41"/>
    <property type="match status" value="1"/>
</dbReference>
<evidence type="ECO:0000256" key="5">
    <source>
        <dbReference type="ARBA" id="ARBA00022670"/>
    </source>
</evidence>
<dbReference type="PROSITE" id="PS00674">
    <property type="entry name" value="AAA"/>
    <property type="match status" value="1"/>
</dbReference>
<dbReference type="Pfam" id="PF17862">
    <property type="entry name" value="AAA_lid_3"/>
    <property type="match status" value="1"/>
</dbReference>
<feature type="transmembrane region" description="Helical" evidence="15">
    <location>
        <begin position="146"/>
        <end position="166"/>
    </location>
</feature>
<name>A0A6G1SC33_9ACAR</name>
<dbReference type="GO" id="GO:0046872">
    <property type="term" value="F:metal ion binding"/>
    <property type="evidence" value="ECO:0007669"/>
    <property type="project" value="UniProtKB-KW"/>
</dbReference>
<dbReference type="GO" id="GO:0016887">
    <property type="term" value="F:ATP hydrolysis activity"/>
    <property type="evidence" value="ECO:0007669"/>
    <property type="project" value="InterPro"/>
</dbReference>
<keyword evidence="12 15" id="KW-0472">Membrane</keyword>
<evidence type="ECO:0000256" key="12">
    <source>
        <dbReference type="ARBA" id="ARBA00023136"/>
    </source>
</evidence>
<evidence type="ECO:0000256" key="10">
    <source>
        <dbReference type="ARBA" id="ARBA00022840"/>
    </source>
</evidence>
<sequence>MFRFCINRSQLLQARGPMAACWLQSSSKFRTRAGRESFGLGSTLKNEQDYDSKMSEFYQDNKMQKLWNNTFERISTFQNVRQQQTQPQQTQATGGAATAGKPNLRGISGGNTTPMFSIDDQQMMKLSFAEGYFYGRENKKKSRFRILAVIREATIIFIIIAVIYSLTNGENPFKRAMLGRTFEIQPEEIDVSFSDVKGCDESKQELADIVEFLKRPAKFSRLGGKLPKGVLLVGPPGTGKTLLARAVAGEAGVPFFHAAGSEFDEILVGQGARRVRDLFDKAKQRTPCVIFIDEIDSIGGKRSSSMFHPYANQTVNQLLSEMDGFNQNEGVIVIGATNRANDLDKALVRPGRFDVQVTVPVPDYKGRKELFDHYLSKVRASRDIDIDTLCRTTVGFTGADIENLVNQGALKSATDNMDIVTQDSLEFARDKILMGPERRNRLPDKEQNLMTAYHEGGHALVAYYTEKANSLHKVTIVSRGNSLGHTSTLPERDLYSQTKEQLSATIDVMLGGRVAEELIYGSDRVTTGCEDDLRKANMLATRMVKDFGMSDKIGMRVVRDDETQTSSQVVINNFSDATSELVESEISKLLNESKERVRKILTERRNELVLLAEALLKYETLDASEVKLVIEGKDPKILRQERDRERRNRLNNLKVGNPPDRLPLDLLK</sequence>
<protein>
    <submittedName>
        <fullName evidence="17">ATP-dependent zinc metalloprotease YME1</fullName>
    </submittedName>
</protein>
<evidence type="ECO:0000256" key="2">
    <source>
        <dbReference type="ARBA" id="ARBA00004370"/>
    </source>
</evidence>
<evidence type="ECO:0000256" key="1">
    <source>
        <dbReference type="ARBA" id="ARBA00001947"/>
    </source>
</evidence>
<dbReference type="GO" id="GO:0006515">
    <property type="term" value="P:protein quality control for misfolded or incompletely synthesized proteins"/>
    <property type="evidence" value="ECO:0007669"/>
    <property type="project" value="TreeGrafter"/>
</dbReference>
<dbReference type="InterPro" id="IPR037219">
    <property type="entry name" value="Peptidase_M41-like"/>
</dbReference>
<dbReference type="PANTHER" id="PTHR23076:SF97">
    <property type="entry name" value="ATP-DEPENDENT ZINC METALLOPROTEASE YME1L1"/>
    <property type="match status" value="1"/>
</dbReference>
<dbReference type="Gene3D" id="1.10.8.60">
    <property type="match status" value="1"/>
</dbReference>
<reference evidence="17" key="1">
    <citation type="submission" date="2018-10" db="EMBL/GenBank/DDBJ databases">
        <title>Transcriptome assembly of Aceria tosichella (Wheat curl mite) Type 2.</title>
        <authorList>
            <person name="Scully E.D."/>
            <person name="Geib S.M."/>
            <person name="Palmer N.A."/>
            <person name="Gupta A.K."/>
            <person name="Sarath G."/>
            <person name="Tatineni S."/>
        </authorList>
    </citation>
    <scope>NUCLEOTIDE SEQUENCE</scope>
    <source>
        <strain evidence="17">LincolnNE</strain>
    </source>
</reference>
<evidence type="ECO:0000313" key="17">
    <source>
        <dbReference type="EMBL" id="MDE47781.1"/>
    </source>
</evidence>
<dbReference type="HAMAP" id="MF_01458">
    <property type="entry name" value="FtsH"/>
    <property type="match status" value="1"/>
</dbReference>
<dbReference type="InterPro" id="IPR003593">
    <property type="entry name" value="AAA+_ATPase"/>
</dbReference>
<dbReference type="InterPro" id="IPR005936">
    <property type="entry name" value="FtsH"/>
</dbReference>
<dbReference type="GO" id="GO:0005524">
    <property type="term" value="F:ATP binding"/>
    <property type="evidence" value="ECO:0007669"/>
    <property type="project" value="UniProtKB-KW"/>
</dbReference>